<dbReference type="Pfam" id="PF00096">
    <property type="entry name" value="zf-C2H2"/>
    <property type="match status" value="7"/>
</dbReference>
<dbReference type="FunFam" id="3.30.160.60:FF:000446">
    <property type="entry name" value="Zinc finger protein"/>
    <property type="match status" value="1"/>
</dbReference>
<comment type="subcellular location">
    <subcellularLocation>
        <location evidence="15">Cytoplasm</location>
    </subcellularLocation>
    <subcellularLocation>
        <location evidence="15">Nucleus</location>
    </subcellularLocation>
</comment>
<evidence type="ECO:0000256" key="12">
    <source>
        <dbReference type="ARBA" id="ARBA00023315"/>
    </source>
</evidence>
<keyword evidence="21" id="KW-1185">Reference proteome</keyword>
<feature type="domain" description="C2H2-type" evidence="18">
    <location>
        <begin position="586"/>
        <end position="613"/>
    </location>
</feature>
<feature type="binding site" evidence="15">
    <location>
        <position position="1135"/>
    </location>
    <ligand>
        <name>substrate</name>
    </ligand>
</feature>
<dbReference type="FunFam" id="3.30.420.40:FF:000037">
    <property type="entry name" value="Probable tRNA N6-adenosine threonylcarbamoyltransferase"/>
    <property type="match status" value="1"/>
</dbReference>
<dbReference type="FunFam" id="3.30.160.60:FF:002343">
    <property type="entry name" value="Zinc finger protein 33A"/>
    <property type="match status" value="1"/>
</dbReference>
<dbReference type="GO" id="GO:0000408">
    <property type="term" value="C:EKC/KEOPS complex"/>
    <property type="evidence" value="ECO:0007669"/>
    <property type="project" value="InterPro"/>
</dbReference>
<keyword evidence="7" id="KW-0677">Repeat</keyword>
<keyword evidence="4 15" id="KW-0808">Transferase</keyword>
<evidence type="ECO:0000256" key="1">
    <source>
        <dbReference type="ARBA" id="ARBA00006991"/>
    </source>
</evidence>
<feature type="binding site" evidence="15">
    <location>
        <position position="1116"/>
    </location>
    <ligand>
        <name>substrate</name>
    </ligand>
</feature>
<comment type="caution">
    <text evidence="20">The sequence shown here is derived from an EMBL/GenBank/DDBJ whole genome shotgun (WGS) entry which is preliminary data.</text>
</comment>
<organism evidence="20 21">
    <name type="scientific">Hemibagrus guttatus</name>
    <dbReference type="NCBI Taxonomy" id="175788"/>
    <lineage>
        <taxon>Eukaryota</taxon>
        <taxon>Metazoa</taxon>
        <taxon>Chordata</taxon>
        <taxon>Craniata</taxon>
        <taxon>Vertebrata</taxon>
        <taxon>Euteleostomi</taxon>
        <taxon>Actinopterygii</taxon>
        <taxon>Neopterygii</taxon>
        <taxon>Teleostei</taxon>
        <taxon>Ostariophysi</taxon>
        <taxon>Siluriformes</taxon>
        <taxon>Bagridae</taxon>
        <taxon>Hemibagrus</taxon>
    </lineage>
</organism>
<feature type="domain" description="Reverse transcriptase" evidence="19">
    <location>
        <begin position="1816"/>
        <end position="2166"/>
    </location>
</feature>
<feature type="compositionally biased region" description="Basic and acidic residues" evidence="17">
    <location>
        <begin position="1813"/>
        <end position="1831"/>
    </location>
</feature>
<sequence length="2184" mass="245574">MEMATSEVQQKTGALPLSALRLVVPPLRLMSAFLWQVVQRRNITQYGKLEQFVMLVSETVPDIMSQHLLNKLVFHLRKKMILELCFKDRTPDVWIIQAHLDTLRNLTNKCKDIESEVMNNKFIKMIHNIMDDTDKRESFLQNVLPVEYGSGYDAVLQSLAWEFLTRVDELLPVPNLKETASWLCGGLSAMEDIVQPLSDPVELRDVLQHFKTKRTKTRNAATIMSPAHSDNEETGPLDSVTTEVETELQEEAVYQENSTGMCEVQQIYLTADGSAVIVSELDNVGEEASQLQFLEQSDVVETPEVREISMEEWISEIAGKVLPLSVMPPSSNIDVLAEETAFIPIIERPPSIKSIINRKSSPTQATASRKVITVPAESQANLDMDEKKHTCRVCKKEFRYECQLKNHMRTHTGERPFQCSDCGKSFRCLSFLSSHIKTHSLSRPFKCTQCAKTFRKKADLIKHVRVHTGEKPYKCNICSKSFSQGSYLKIHRECHTSENLHQCPHCEKFFPTAFKLAVHIRYHSMARSYTCNVCGKSFIYASLLRRHKGYHMGERKYLCTICGKSFVYMFDLKKHQRNHEKPRVRIPCRLCHKTFAGPEMLRCHLRIHTGERPFSCKVCGKTFSQIGNMKRHERVHTGERPYVCTECGKTYKHSSHLKNHMLNHTGERPWRCTQCGKSFKFQGPLKKHEQTHLTERAEQTRNCLPQSTQVKEKKVKQPLHLESSECEPEPILTEMVICLYSQMKGDGAVVTPHGCVAYLAVTQAREQSSREQEVVQAPAHVLGPRIHHVRPEGVGVGLLWIQLTEAIDKASSQELAETLTLFGSKACILTVTFGVLQVNLLMGHIEVTTQHQGLTFVQVAQIFTEVYIPCFAVVEANQATAGIGHICSNQEVRRELSSDHTALFIMLLFTCRRSERSGLLYTYIKPFLLNPGTQAIYIPRGYLLVGCPAILAGAMTVVIGFEGSANKIGIGIIRDGEVLSNPRRTYITPPGQGFLPRETAKHHRAVVLTVLQEALDEAGLKPADIDCVAYTKGPGMGAPLLTVALVARTLAQLWGKPLVGVNHCIGHIEMGRLITGANNPTVLYVSGGNTQVIAYSERRYRIFGETIDIAVGNCLDRFARVIKISNDPSPGYNIEQMAKKGKQYIELPYTVKGMDVSFSGILSYIEETLFSMLVEITERAMAHCGSQEVLIVGGVGCNLRLQEMMGVMCEERGARLFATDERFCIDNGAMIAQAGWEMFRMGQVTELSDSWITQRQVSILSTAIRHNIISSDRYRTDEEIIVCGTMLRSVVSFPDLEEIRDHCGVKEEYGDDHVTECTVKTEEYETCIDTTNEGIAVQLKEEDEEKKVSDETPEITEYNEETDNQSFHRVLVLMQASNKEKTTNSNLYHCPQCFRLPLSSVRLLVPPLRLMSAFMWQVLQQKNIVHYGKLEEFVSMVTETVPHLLSYRQRVQLILGLRARMILEMLRKPEDVKLVQVHLDRMRLPDIPAECPVDVGSDLEVCVSNFKALILALLKDPAEKAYFFQEVFPVEYGPRYDTALKELMWELLSCLERLFPVPDFKKTLSWLTPAPVGLDECMQSEPKYLKALFQQHKVIRNMDQQNCTKGSTLGTLSATSGDCIISSLSVPPSTHMAVNTESMVYHIQPTTVTILSQSALGQLGSEAIIVTDYTEVELGSNEVAEESVDRCMEVHTGSSSVVAVLSDQTAVEEEEMITVSQHVELPKDSESCRNSEEERSLCEKSTQCDIRDGDGSAFFTDLRAVGDDSSVSMSVSKAEGTESDGEGQNKVLQERKKDVTLTSVCQKDDQEPNTALNKEKSLPLESKDQAVPERRGRGRPRKNTAAPKVVQNGKRGRRLKAEKDSEKIIQTTPLVRCSKPVLKQVKTWPEGAISALQDCFECTDWDMFRKAATNGDTTDLPTSYISKCINDQTIYKSITTRSNQKPWMTRQHSWQSAQLADVFTDIFKDSAVVQCPVSMITFAYRSNCSMDDAITTTLHLALTHLDNKDSYVRMLFIDFSSAFNTIICQHLTEKLSLLGINTSLCNWILNFLTGRPQSFRIRNSTSSATTLNTGAPQGCVLSPLLFTLLTHDCAAMHSSNHIIKFDDDTTMVGLISKNDESAYREEVQTLTAWCKANNLSLNVEKTKEMVVDFRRAQSDHSPLNINGSNVEIVKSTKFLGVHLAEDFT</sequence>
<feature type="binding site" evidence="15">
    <location>
        <position position="1198"/>
    </location>
    <ligand>
        <name>substrate</name>
    </ligand>
</feature>
<feature type="domain" description="C2H2-type" evidence="18">
    <location>
        <begin position="501"/>
        <end position="528"/>
    </location>
</feature>
<dbReference type="InterPro" id="IPR043502">
    <property type="entry name" value="DNA/RNA_pol_sf"/>
</dbReference>
<protein>
    <recommendedName>
        <fullName evidence="2">N(6)-L-threonylcarbamoyladenine synthase</fullName>
        <ecNumber evidence="2">2.3.1.234</ecNumber>
    </recommendedName>
    <alternativeName>
        <fullName evidence="13">N6-L-threonylcarbamoyladenine synthase</fullName>
    </alternativeName>
</protein>
<dbReference type="PROSITE" id="PS50878">
    <property type="entry name" value="RT_POL"/>
    <property type="match status" value="1"/>
</dbReference>
<dbReference type="InterPro" id="IPR000477">
    <property type="entry name" value="RT_dom"/>
</dbReference>
<feature type="domain" description="C2H2-type" evidence="18">
    <location>
        <begin position="670"/>
        <end position="697"/>
    </location>
</feature>
<keyword evidence="10" id="KW-0408">Iron</keyword>
<dbReference type="FunFam" id="3.30.160.60:FF:000671">
    <property type="entry name" value="Zinc finger protein 26"/>
    <property type="match status" value="1"/>
</dbReference>
<dbReference type="Gene3D" id="3.30.160.60">
    <property type="entry name" value="Classic Zinc Finger"/>
    <property type="match status" value="10"/>
</dbReference>
<dbReference type="GO" id="GO:0061711">
    <property type="term" value="F:tRNA N(6)-L-threonylcarbamoyladenine synthase activity"/>
    <property type="evidence" value="ECO:0007669"/>
    <property type="project" value="UniProtKB-EC"/>
</dbReference>
<dbReference type="InterPro" id="IPR013087">
    <property type="entry name" value="Znf_C2H2_type"/>
</dbReference>
<evidence type="ECO:0000256" key="15">
    <source>
        <dbReference type="HAMAP-Rule" id="MF_03180"/>
    </source>
</evidence>
<dbReference type="PRINTS" id="PR00789">
    <property type="entry name" value="OSIALOPTASE"/>
</dbReference>
<keyword evidence="11 15" id="KW-0539">Nucleus</keyword>
<feature type="binding site" evidence="15">
    <location>
        <begin position="1084"/>
        <end position="1088"/>
    </location>
    <ligand>
        <name>substrate</name>
    </ligand>
</feature>
<dbReference type="GO" id="GO:0000977">
    <property type="term" value="F:RNA polymerase II transcription regulatory region sequence-specific DNA binding"/>
    <property type="evidence" value="ECO:0007669"/>
    <property type="project" value="TreeGrafter"/>
</dbReference>
<dbReference type="InterPro" id="IPR043129">
    <property type="entry name" value="ATPase_NBD"/>
</dbReference>
<name>A0AAE0UU72_9TELE</name>
<feature type="domain" description="C2H2-type" evidence="18">
    <location>
        <begin position="445"/>
        <end position="472"/>
    </location>
</feature>
<dbReference type="GO" id="GO:0005737">
    <property type="term" value="C:cytoplasm"/>
    <property type="evidence" value="ECO:0007669"/>
    <property type="project" value="UniProtKB-SubCell"/>
</dbReference>
<evidence type="ECO:0000313" key="21">
    <source>
        <dbReference type="Proteomes" id="UP001274896"/>
    </source>
</evidence>
<dbReference type="PANTHER" id="PTHR24409:SF331">
    <property type="entry name" value="ZINC FINGER PROTEIN 322A"/>
    <property type="match status" value="1"/>
</dbReference>
<comment type="cofactor">
    <cofactor evidence="15">
        <name>a divalent metal cation</name>
        <dbReference type="ChEBI" id="CHEBI:60240"/>
    </cofactor>
    <text evidence="15">Binds 1 divalent metal cation per subunit.</text>
</comment>
<dbReference type="FunFam" id="3.30.160.60:FF:000100">
    <property type="entry name" value="Zinc finger 45-like"/>
    <property type="match status" value="1"/>
</dbReference>
<evidence type="ECO:0000256" key="9">
    <source>
        <dbReference type="ARBA" id="ARBA00022833"/>
    </source>
</evidence>
<feature type="domain" description="C2H2-type" evidence="18">
    <location>
        <begin position="614"/>
        <end position="641"/>
    </location>
</feature>
<dbReference type="SUPFAM" id="SSF57667">
    <property type="entry name" value="beta-beta-alpha zinc fingers"/>
    <property type="match status" value="6"/>
</dbReference>
<evidence type="ECO:0000256" key="14">
    <source>
        <dbReference type="ARBA" id="ARBA00048117"/>
    </source>
</evidence>
<dbReference type="CDD" id="cd11657">
    <property type="entry name" value="TIN2_N"/>
    <property type="match status" value="2"/>
</dbReference>
<feature type="region of interest" description="Disordered" evidence="17">
    <location>
        <begin position="1764"/>
        <end position="1786"/>
    </location>
</feature>
<evidence type="ECO:0000256" key="6">
    <source>
        <dbReference type="ARBA" id="ARBA00022723"/>
    </source>
</evidence>
<feature type="domain" description="C2H2-type" evidence="18">
    <location>
        <begin position="642"/>
        <end position="669"/>
    </location>
</feature>
<dbReference type="PROSITE" id="PS50157">
    <property type="entry name" value="ZINC_FINGER_C2H2_2"/>
    <property type="match status" value="11"/>
</dbReference>
<feature type="binding site" evidence="15">
    <location>
        <position position="1226"/>
    </location>
    <ligand>
        <name>a divalent metal cation</name>
        <dbReference type="ChEBI" id="CHEBI:60240"/>
    </ligand>
</feature>
<dbReference type="CDD" id="cd01650">
    <property type="entry name" value="RT_nLTR_like"/>
    <property type="match status" value="1"/>
</dbReference>
<evidence type="ECO:0000256" key="5">
    <source>
        <dbReference type="ARBA" id="ARBA00022694"/>
    </source>
</evidence>
<dbReference type="EC" id="2.3.1.234" evidence="2"/>
<feature type="binding site" evidence="15">
    <location>
        <position position="1063"/>
    </location>
    <ligand>
        <name>a divalent metal cation</name>
        <dbReference type="ChEBI" id="CHEBI:60240"/>
    </ligand>
</feature>
<evidence type="ECO:0000256" key="10">
    <source>
        <dbReference type="ARBA" id="ARBA00023004"/>
    </source>
</evidence>
<evidence type="ECO:0000256" key="3">
    <source>
        <dbReference type="ARBA" id="ARBA00022490"/>
    </source>
</evidence>
<dbReference type="Pfam" id="PF00078">
    <property type="entry name" value="RVT_1"/>
    <property type="match status" value="1"/>
</dbReference>
<dbReference type="PANTHER" id="PTHR24409">
    <property type="entry name" value="ZINC FINGER PROTEIN 142"/>
    <property type="match status" value="1"/>
</dbReference>
<feature type="binding site" evidence="15">
    <location>
        <position position="1084"/>
    </location>
    <ligand>
        <name>a divalent metal cation</name>
        <dbReference type="ChEBI" id="CHEBI:60240"/>
    </ligand>
</feature>
<dbReference type="CDD" id="cd24132">
    <property type="entry name" value="ASKHA_NBD_OSGEP_like_euk"/>
    <property type="match status" value="1"/>
</dbReference>
<dbReference type="InterPro" id="IPR034680">
    <property type="entry name" value="Kae1_archaea_euk"/>
</dbReference>
<dbReference type="SUPFAM" id="SSF56672">
    <property type="entry name" value="DNA/RNA polymerases"/>
    <property type="match status" value="1"/>
</dbReference>
<comment type="similarity">
    <text evidence="1">Belongs to the krueppel C2H2-type zinc-finger protein family.</text>
</comment>
<dbReference type="SUPFAM" id="SSF53067">
    <property type="entry name" value="Actin-like ATPase domain"/>
    <property type="match status" value="1"/>
</dbReference>
<dbReference type="GO" id="GO:0008270">
    <property type="term" value="F:zinc ion binding"/>
    <property type="evidence" value="ECO:0007669"/>
    <property type="project" value="UniProtKB-KW"/>
</dbReference>
<evidence type="ECO:0000256" key="7">
    <source>
        <dbReference type="ARBA" id="ARBA00022737"/>
    </source>
</evidence>
<feature type="domain" description="C2H2-type" evidence="18">
    <location>
        <begin position="389"/>
        <end position="416"/>
    </location>
</feature>
<dbReference type="FunFam" id="3.30.160.60:FF:001498">
    <property type="entry name" value="Zinc finger protein 404"/>
    <property type="match status" value="1"/>
</dbReference>
<dbReference type="InterPro" id="IPR017860">
    <property type="entry name" value="Peptidase_M22_CS"/>
</dbReference>
<feature type="binding site" evidence="15">
    <location>
        <position position="1067"/>
    </location>
    <ligand>
        <name>a divalent metal cation</name>
        <dbReference type="ChEBI" id="CHEBI:60240"/>
    </ligand>
</feature>
<evidence type="ECO:0000256" key="8">
    <source>
        <dbReference type="ARBA" id="ARBA00022771"/>
    </source>
</evidence>
<keyword evidence="12 15" id="KW-0012">Acyltransferase</keyword>
<evidence type="ECO:0000256" key="2">
    <source>
        <dbReference type="ARBA" id="ARBA00012156"/>
    </source>
</evidence>
<dbReference type="InterPro" id="IPR036236">
    <property type="entry name" value="Znf_C2H2_sf"/>
</dbReference>
<dbReference type="FunFam" id="3.30.160.60:FF:000624">
    <property type="entry name" value="zinc finger protein 697"/>
    <property type="match status" value="1"/>
</dbReference>
<evidence type="ECO:0000256" key="11">
    <source>
        <dbReference type="ARBA" id="ARBA00023242"/>
    </source>
</evidence>
<dbReference type="GO" id="GO:0005634">
    <property type="term" value="C:nucleus"/>
    <property type="evidence" value="ECO:0007669"/>
    <property type="project" value="UniProtKB-SubCell"/>
</dbReference>
<evidence type="ECO:0000259" key="18">
    <source>
        <dbReference type="PROSITE" id="PS50157"/>
    </source>
</evidence>
<dbReference type="InterPro" id="IPR017861">
    <property type="entry name" value="KAE1/TsaD"/>
</dbReference>
<dbReference type="Pfam" id="PF14973">
    <property type="entry name" value="TINF2_N"/>
    <property type="match status" value="2"/>
</dbReference>
<accession>A0AAE0UU72</accession>
<feature type="domain" description="C2H2-type" evidence="18">
    <location>
        <begin position="529"/>
        <end position="556"/>
    </location>
</feature>
<feature type="binding site" evidence="15">
    <location>
        <position position="1131"/>
    </location>
    <ligand>
        <name>substrate</name>
    </ligand>
</feature>
<comment type="catalytic activity">
    <reaction evidence="14 15">
        <text>L-threonylcarbamoyladenylate + adenosine(37) in tRNA = N(6)-L-threonylcarbamoyladenosine(37) in tRNA + AMP + H(+)</text>
        <dbReference type="Rhea" id="RHEA:37059"/>
        <dbReference type="Rhea" id="RHEA-COMP:10162"/>
        <dbReference type="Rhea" id="RHEA-COMP:10163"/>
        <dbReference type="ChEBI" id="CHEBI:15378"/>
        <dbReference type="ChEBI" id="CHEBI:73682"/>
        <dbReference type="ChEBI" id="CHEBI:74411"/>
        <dbReference type="ChEBI" id="CHEBI:74418"/>
        <dbReference type="ChEBI" id="CHEBI:456215"/>
        <dbReference type="EC" id="2.3.1.234"/>
    </reaction>
</comment>
<dbReference type="SMART" id="SM00355">
    <property type="entry name" value="ZnF_C2H2"/>
    <property type="match status" value="11"/>
</dbReference>
<dbReference type="GO" id="GO:0002949">
    <property type="term" value="P:tRNA threonylcarbamoyladenosine modification"/>
    <property type="evidence" value="ECO:0007669"/>
    <property type="project" value="UniProtKB-UniRule"/>
</dbReference>
<keyword evidence="3 15" id="KW-0963">Cytoplasm</keyword>
<keyword evidence="9" id="KW-0862">Zinc</keyword>
<dbReference type="EMBL" id="JAUCMX010000018">
    <property type="protein sequence ID" value="KAK3517868.1"/>
    <property type="molecule type" value="Genomic_DNA"/>
</dbReference>
<evidence type="ECO:0000313" key="20">
    <source>
        <dbReference type="EMBL" id="KAK3517868.1"/>
    </source>
</evidence>
<dbReference type="Gene3D" id="3.30.420.40">
    <property type="match status" value="2"/>
</dbReference>
<evidence type="ECO:0000259" key="19">
    <source>
        <dbReference type="PROSITE" id="PS50878"/>
    </source>
</evidence>
<feature type="domain" description="C2H2-type" evidence="18">
    <location>
        <begin position="417"/>
        <end position="444"/>
    </location>
</feature>
<dbReference type="InterPro" id="IPR000905">
    <property type="entry name" value="Gcp-like_dom"/>
</dbReference>
<evidence type="ECO:0000256" key="13">
    <source>
        <dbReference type="ARBA" id="ARBA00030439"/>
    </source>
</evidence>
<dbReference type="FunFam" id="3.30.160.60:FF:000557">
    <property type="entry name" value="zinc finger and SCAN domain-containing protein 29"/>
    <property type="match status" value="1"/>
</dbReference>
<comment type="similarity">
    <text evidence="15">Belongs to the KAE1 / TsaD family.</text>
</comment>
<evidence type="ECO:0000256" key="16">
    <source>
        <dbReference type="PROSITE-ProRule" id="PRU00042"/>
    </source>
</evidence>
<dbReference type="GO" id="GO:0000981">
    <property type="term" value="F:DNA-binding transcription factor activity, RNA polymerase II-specific"/>
    <property type="evidence" value="ECO:0007669"/>
    <property type="project" value="TreeGrafter"/>
</dbReference>
<keyword evidence="8 16" id="KW-0863">Zinc-finger</keyword>
<keyword evidence="5 15" id="KW-0819">tRNA processing</keyword>
<dbReference type="FunFam" id="3.30.160.60:FF:000202">
    <property type="entry name" value="Zinc finger protein 574"/>
    <property type="match status" value="1"/>
</dbReference>
<gene>
    <name evidence="20" type="ORF">QTP70_021840</name>
</gene>
<proteinExistence type="inferred from homology"/>
<dbReference type="Proteomes" id="UP001274896">
    <property type="component" value="Unassembled WGS sequence"/>
</dbReference>
<reference evidence="20" key="1">
    <citation type="submission" date="2023-06" db="EMBL/GenBank/DDBJ databases">
        <title>Male Hemibagrus guttatus genome.</title>
        <authorList>
            <person name="Bian C."/>
        </authorList>
    </citation>
    <scope>NUCLEOTIDE SEQUENCE</scope>
    <source>
        <strain evidence="20">Male_cb2023</strain>
        <tissue evidence="20">Muscle</tissue>
    </source>
</reference>
<dbReference type="HAMAP" id="MF_01446">
    <property type="entry name" value="Kae1"/>
    <property type="match status" value="1"/>
</dbReference>
<feature type="domain" description="C2H2-type" evidence="18">
    <location>
        <begin position="473"/>
        <end position="500"/>
    </location>
</feature>
<dbReference type="Pfam" id="PF00814">
    <property type="entry name" value="TsaD"/>
    <property type="match status" value="1"/>
</dbReference>
<dbReference type="InterPro" id="IPR029400">
    <property type="entry name" value="TINF2_N"/>
</dbReference>
<evidence type="ECO:0000256" key="4">
    <source>
        <dbReference type="ARBA" id="ARBA00022679"/>
    </source>
</evidence>
<feature type="region of interest" description="Disordered" evidence="17">
    <location>
        <begin position="1800"/>
        <end position="1857"/>
    </location>
</feature>
<keyword evidence="6 15" id="KW-0479">Metal-binding</keyword>
<dbReference type="PROSITE" id="PS01016">
    <property type="entry name" value="GLYCOPROTEASE"/>
    <property type="match status" value="1"/>
</dbReference>
<dbReference type="PROSITE" id="PS00028">
    <property type="entry name" value="ZINC_FINGER_C2H2_1"/>
    <property type="match status" value="11"/>
</dbReference>
<evidence type="ECO:0000256" key="17">
    <source>
        <dbReference type="SAM" id="MobiDB-lite"/>
    </source>
</evidence>
<feature type="domain" description="C2H2-type" evidence="18">
    <location>
        <begin position="557"/>
        <end position="584"/>
    </location>
</feature>